<reference evidence="1" key="1">
    <citation type="submission" date="2014-09" db="EMBL/GenBank/DDBJ databases">
        <authorList>
            <person name="Magalhaes I.L.F."/>
            <person name="Oliveira U."/>
            <person name="Santos F.R."/>
            <person name="Vidigal T.H.D.A."/>
            <person name="Brescovit A.D."/>
            <person name="Santos A.J."/>
        </authorList>
    </citation>
    <scope>NUCLEOTIDE SEQUENCE</scope>
    <source>
        <tissue evidence="1">Shoot tissue taken approximately 20 cm above the soil surface</tissue>
    </source>
</reference>
<name>A0A0A8Z894_ARUDO</name>
<accession>A0A0A8Z894</accession>
<reference evidence="1" key="2">
    <citation type="journal article" date="2015" name="Data Brief">
        <title>Shoot transcriptome of the giant reed, Arundo donax.</title>
        <authorList>
            <person name="Barrero R.A."/>
            <person name="Guerrero F.D."/>
            <person name="Moolhuijzen P."/>
            <person name="Goolsby J.A."/>
            <person name="Tidwell J."/>
            <person name="Bellgard S.E."/>
            <person name="Bellgard M.I."/>
        </authorList>
    </citation>
    <scope>NUCLEOTIDE SEQUENCE</scope>
    <source>
        <tissue evidence="1">Shoot tissue taken approximately 20 cm above the soil surface</tissue>
    </source>
</reference>
<dbReference type="AlphaFoldDB" id="A0A0A8Z894"/>
<evidence type="ECO:0000313" key="1">
    <source>
        <dbReference type="EMBL" id="JAD31067.1"/>
    </source>
</evidence>
<dbReference type="EMBL" id="GBRH01266828">
    <property type="protein sequence ID" value="JAD31067.1"/>
    <property type="molecule type" value="Transcribed_RNA"/>
</dbReference>
<proteinExistence type="predicted"/>
<protein>
    <submittedName>
        <fullName evidence="1">Uncharacterized protein</fullName>
    </submittedName>
</protein>
<organism evidence="1">
    <name type="scientific">Arundo donax</name>
    <name type="common">Giant reed</name>
    <name type="synonym">Donax arundinaceus</name>
    <dbReference type="NCBI Taxonomy" id="35708"/>
    <lineage>
        <taxon>Eukaryota</taxon>
        <taxon>Viridiplantae</taxon>
        <taxon>Streptophyta</taxon>
        <taxon>Embryophyta</taxon>
        <taxon>Tracheophyta</taxon>
        <taxon>Spermatophyta</taxon>
        <taxon>Magnoliopsida</taxon>
        <taxon>Liliopsida</taxon>
        <taxon>Poales</taxon>
        <taxon>Poaceae</taxon>
        <taxon>PACMAD clade</taxon>
        <taxon>Arundinoideae</taxon>
        <taxon>Arundineae</taxon>
        <taxon>Arundo</taxon>
    </lineage>
</organism>
<sequence length="37" mass="3797">MQHNIEQGSTAVAKTALLSPTSPLPSTLDAAPMLASF</sequence>